<evidence type="ECO:0000259" key="3">
    <source>
        <dbReference type="Pfam" id="PF01970"/>
    </source>
</evidence>
<feature type="transmembrane region" description="Helical" evidence="2">
    <location>
        <begin position="394"/>
        <end position="421"/>
    </location>
</feature>
<feature type="region of interest" description="Disordered" evidence="1">
    <location>
        <begin position="505"/>
        <end position="525"/>
    </location>
</feature>
<feature type="transmembrane region" description="Helical" evidence="2">
    <location>
        <begin position="147"/>
        <end position="163"/>
    </location>
</feature>
<dbReference type="Pfam" id="PF01970">
    <property type="entry name" value="TctA"/>
    <property type="match status" value="1"/>
</dbReference>
<dbReference type="PANTHER" id="PTHR35342:SF5">
    <property type="entry name" value="TRICARBOXYLIC TRANSPORT PROTEIN"/>
    <property type="match status" value="1"/>
</dbReference>
<feature type="transmembrane region" description="Helical" evidence="2">
    <location>
        <begin position="46"/>
        <end position="69"/>
    </location>
</feature>
<keyword evidence="2" id="KW-1133">Transmembrane helix</keyword>
<sequence>MESLQLLMEGFAGALTWQNLVWVLVGCLLGTAVGVMPGLGSSMAVALLLPVTFSLEPTAAFIMFAGVYFGGLFGDSTMGILMNTPGQASAIASTFEGHKMALRGKAAQALATAAIGAFVGGFIASILVVFLAPALADFSSSFGPAEFFALAVFAFVATSSVVTDNAVKGLAALFIGLGIAVIGIDGASGAPRFTLDSPFLFDGVSLVTVTVAVLALGEVIYVACLERHMQDKAIIKPKGRPWLSRAEFREAMPAWLRGTAIGLPFGVVPAGGSEIPTFLAYGLEKRLDARRANPRFGTGAIRGLAAPEAAGNSTTGMAMGALLALGLPISATAAIMLAAFRQYGLQPGPLLFERAPDLVWVLLASFFIAMIVLLILNLPFAMLWAKLLLIPRPYLYAGITLFCALGIYATSGSIFDLFLLLGIGFVGFLMRALDFPIAPLIIGMVLGPLAETSLRDAAMSANGDFSVLVQGPIALGLYAVLVLVLGFAVRGRIVGRRRAAAERAAGAAGVESGAESGVESGAEAR</sequence>
<dbReference type="Proteomes" id="UP000182690">
    <property type="component" value="Unassembled WGS sequence"/>
</dbReference>
<feature type="transmembrane region" description="Helical" evidence="2">
    <location>
        <begin position="20"/>
        <end position="39"/>
    </location>
</feature>
<evidence type="ECO:0000256" key="2">
    <source>
        <dbReference type="SAM" id="Phobius"/>
    </source>
</evidence>
<dbReference type="AlphaFoldDB" id="A0A1H0YDY0"/>
<protein>
    <submittedName>
        <fullName evidence="4">Putative tricarboxylic transport membrane protein</fullName>
    </submittedName>
</protein>
<feature type="transmembrane region" description="Helical" evidence="2">
    <location>
        <begin position="467"/>
        <end position="489"/>
    </location>
</feature>
<keyword evidence="2" id="KW-0472">Membrane</keyword>
<feature type="transmembrane region" description="Helical" evidence="2">
    <location>
        <begin position="109"/>
        <end position="135"/>
    </location>
</feature>
<keyword evidence="2" id="KW-0812">Transmembrane</keyword>
<accession>A0A1H0YDY0</accession>
<feature type="transmembrane region" description="Helical" evidence="2">
    <location>
        <begin position="428"/>
        <end position="447"/>
    </location>
</feature>
<feature type="transmembrane region" description="Helical" evidence="2">
    <location>
        <begin position="169"/>
        <end position="187"/>
    </location>
</feature>
<evidence type="ECO:0000256" key="1">
    <source>
        <dbReference type="SAM" id="MobiDB-lite"/>
    </source>
</evidence>
<proteinExistence type="predicted"/>
<feature type="transmembrane region" description="Helical" evidence="2">
    <location>
        <begin position="199"/>
        <end position="223"/>
    </location>
</feature>
<evidence type="ECO:0000313" key="4">
    <source>
        <dbReference type="EMBL" id="SDQ13250.1"/>
    </source>
</evidence>
<organism evidence="4 5">
    <name type="scientific">Leucobacter chromiiresistens</name>
    <dbReference type="NCBI Taxonomy" id="1079994"/>
    <lineage>
        <taxon>Bacteria</taxon>
        <taxon>Bacillati</taxon>
        <taxon>Actinomycetota</taxon>
        <taxon>Actinomycetes</taxon>
        <taxon>Micrococcales</taxon>
        <taxon>Microbacteriaceae</taxon>
        <taxon>Leucobacter</taxon>
    </lineage>
</organism>
<evidence type="ECO:0000313" key="5">
    <source>
        <dbReference type="Proteomes" id="UP000182690"/>
    </source>
</evidence>
<dbReference type="RefSeq" id="WP_010155441.1">
    <property type="nucleotide sequence ID" value="NZ_FNKB01000001.1"/>
</dbReference>
<dbReference type="PANTHER" id="PTHR35342">
    <property type="entry name" value="TRICARBOXYLIC TRANSPORT PROTEIN"/>
    <property type="match status" value="1"/>
</dbReference>
<feature type="transmembrane region" description="Helical" evidence="2">
    <location>
        <begin position="317"/>
        <end position="340"/>
    </location>
</feature>
<name>A0A1H0YDY0_9MICO</name>
<gene>
    <name evidence="4" type="ORF">SAMN04488565_0776</name>
</gene>
<feature type="domain" description="DUF112" evidence="3">
    <location>
        <begin position="20"/>
        <end position="442"/>
    </location>
</feature>
<reference evidence="4 5" key="1">
    <citation type="submission" date="2016-10" db="EMBL/GenBank/DDBJ databases">
        <authorList>
            <person name="de Groot N.N."/>
        </authorList>
    </citation>
    <scope>NUCLEOTIDE SEQUENCE [LARGE SCALE GENOMIC DNA]</scope>
    <source>
        <strain evidence="4 5">DSM 22788</strain>
    </source>
</reference>
<dbReference type="InterPro" id="IPR002823">
    <property type="entry name" value="DUF112_TM"/>
</dbReference>
<dbReference type="EMBL" id="FNKB01000001">
    <property type="protein sequence ID" value="SDQ13250.1"/>
    <property type="molecule type" value="Genomic_DNA"/>
</dbReference>
<dbReference type="STRING" id="1079994.SAMN04488565_0776"/>
<feature type="transmembrane region" description="Helical" evidence="2">
    <location>
        <begin position="360"/>
        <end position="382"/>
    </location>
</feature>
<dbReference type="OrthoDB" id="9781349at2"/>
<dbReference type="eggNOG" id="COG3333">
    <property type="taxonomic scope" value="Bacteria"/>
</dbReference>